<reference evidence="2 3" key="1">
    <citation type="journal article" date="2023" name="Plants (Basel)">
        <title>Bridging the Gap: Combining Genomics and Transcriptomics Approaches to Understand Stylosanthes scabra, an Orphan Legume from the Brazilian Caatinga.</title>
        <authorList>
            <person name="Ferreira-Neto J.R.C."/>
            <person name="da Silva M.D."/>
            <person name="Binneck E."/>
            <person name="de Melo N.F."/>
            <person name="da Silva R.H."/>
            <person name="de Melo A.L.T.M."/>
            <person name="Pandolfi V."/>
            <person name="Bustamante F.O."/>
            <person name="Brasileiro-Vidal A.C."/>
            <person name="Benko-Iseppon A.M."/>
        </authorList>
    </citation>
    <scope>NUCLEOTIDE SEQUENCE [LARGE SCALE GENOMIC DNA]</scope>
    <source>
        <tissue evidence="2">Leaves</tissue>
    </source>
</reference>
<feature type="region of interest" description="Disordered" evidence="1">
    <location>
        <begin position="86"/>
        <end position="115"/>
    </location>
</feature>
<proteinExistence type="predicted"/>
<organism evidence="2 3">
    <name type="scientific">Stylosanthes scabra</name>
    <dbReference type="NCBI Taxonomy" id="79078"/>
    <lineage>
        <taxon>Eukaryota</taxon>
        <taxon>Viridiplantae</taxon>
        <taxon>Streptophyta</taxon>
        <taxon>Embryophyta</taxon>
        <taxon>Tracheophyta</taxon>
        <taxon>Spermatophyta</taxon>
        <taxon>Magnoliopsida</taxon>
        <taxon>eudicotyledons</taxon>
        <taxon>Gunneridae</taxon>
        <taxon>Pentapetalae</taxon>
        <taxon>rosids</taxon>
        <taxon>fabids</taxon>
        <taxon>Fabales</taxon>
        <taxon>Fabaceae</taxon>
        <taxon>Papilionoideae</taxon>
        <taxon>50 kb inversion clade</taxon>
        <taxon>dalbergioids sensu lato</taxon>
        <taxon>Dalbergieae</taxon>
        <taxon>Pterocarpus clade</taxon>
        <taxon>Stylosanthes</taxon>
    </lineage>
</organism>
<accession>A0ABU6W9Q7</accession>
<sequence>MGRRQKTRRCRAWRNQREKPKLEQKIAPNGGTLSNHEFMLLSSCTALLPSSPNPPHDVETGMTSWCKDARTYALTCKHAFLTTLHGPNTHPLNQNNTTKHNNNNDTHNNNNPQSSLFLPTLSLSHHQHSLSIRHNLITGAPIAAPSPATRSSRPHLRIHTRIKVSVTKESIRGVSNRLAGPKLLKIFEFVAIESIRSSSEPIRRVDSRNTRIDSDLLKILKMRNLMGGIRANDSAYGDSRLSGVVSACGVLVSTWDKS</sequence>
<dbReference type="Proteomes" id="UP001341840">
    <property type="component" value="Unassembled WGS sequence"/>
</dbReference>
<evidence type="ECO:0000313" key="2">
    <source>
        <dbReference type="EMBL" id="MED6182572.1"/>
    </source>
</evidence>
<keyword evidence="3" id="KW-1185">Reference proteome</keyword>
<evidence type="ECO:0000313" key="3">
    <source>
        <dbReference type="Proteomes" id="UP001341840"/>
    </source>
</evidence>
<comment type="caution">
    <text evidence="2">The sequence shown here is derived from an EMBL/GenBank/DDBJ whole genome shotgun (WGS) entry which is preliminary data.</text>
</comment>
<name>A0ABU6W9Q7_9FABA</name>
<protein>
    <submittedName>
        <fullName evidence="2">Uncharacterized protein</fullName>
    </submittedName>
</protein>
<dbReference type="EMBL" id="JASCZI010181364">
    <property type="protein sequence ID" value="MED6182572.1"/>
    <property type="molecule type" value="Genomic_DNA"/>
</dbReference>
<feature type="compositionally biased region" description="Low complexity" evidence="1">
    <location>
        <begin position="93"/>
        <end position="111"/>
    </location>
</feature>
<gene>
    <name evidence="2" type="ORF">PIB30_029705</name>
</gene>
<evidence type="ECO:0000256" key="1">
    <source>
        <dbReference type="SAM" id="MobiDB-lite"/>
    </source>
</evidence>